<evidence type="ECO:0000313" key="1">
    <source>
        <dbReference type="EMBL" id="CAG8589833.1"/>
    </source>
</evidence>
<gene>
    <name evidence="1" type="ORF">SPELUC_LOCUS6705</name>
</gene>
<evidence type="ECO:0000313" key="2">
    <source>
        <dbReference type="Proteomes" id="UP000789366"/>
    </source>
</evidence>
<keyword evidence="2" id="KW-1185">Reference proteome</keyword>
<feature type="non-terminal residue" evidence="1">
    <location>
        <position position="1"/>
    </location>
</feature>
<reference evidence="1" key="1">
    <citation type="submission" date="2021-06" db="EMBL/GenBank/DDBJ databases">
        <authorList>
            <person name="Kallberg Y."/>
            <person name="Tangrot J."/>
            <person name="Rosling A."/>
        </authorList>
    </citation>
    <scope>NUCLEOTIDE SEQUENCE</scope>
    <source>
        <strain evidence="1">28 12/20/2015</strain>
    </source>
</reference>
<name>A0ACA9MH61_9GLOM</name>
<dbReference type="EMBL" id="CAJVPW010008113">
    <property type="protein sequence ID" value="CAG8589833.1"/>
    <property type="molecule type" value="Genomic_DNA"/>
</dbReference>
<sequence length="39" mass="4693">DMPYFVPFEVCVQCAKFKAINCTMYDNHVELHDIDPRRF</sequence>
<protein>
    <submittedName>
        <fullName evidence="1">3895_t:CDS:1</fullName>
    </submittedName>
</protein>
<organism evidence="1 2">
    <name type="scientific">Cetraspora pellucida</name>
    <dbReference type="NCBI Taxonomy" id="1433469"/>
    <lineage>
        <taxon>Eukaryota</taxon>
        <taxon>Fungi</taxon>
        <taxon>Fungi incertae sedis</taxon>
        <taxon>Mucoromycota</taxon>
        <taxon>Glomeromycotina</taxon>
        <taxon>Glomeromycetes</taxon>
        <taxon>Diversisporales</taxon>
        <taxon>Gigasporaceae</taxon>
        <taxon>Cetraspora</taxon>
    </lineage>
</organism>
<accession>A0ACA9MH61</accession>
<comment type="caution">
    <text evidence="1">The sequence shown here is derived from an EMBL/GenBank/DDBJ whole genome shotgun (WGS) entry which is preliminary data.</text>
</comment>
<proteinExistence type="predicted"/>
<dbReference type="Proteomes" id="UP000789366">
    <property type="component" value="Unassembled WGS sequence"/>
</dbReference>